<comment type="pathway">
    <text evidence="11">Amino-acid biosynthesis; L-methionine biosynthesis via de novo pathway; L-homoserine from L-aspartate: step 1/3.</text>
</comment>
<dbReference type="GO" id="GO:0009089">
    <property type="term" value="P:lysine biosynthetic process via diaminopimelate"/>
    <property type="evidence" value="ECO:0007669"/>
    <property type="project" value="InterPro"/>
</dbReference>
<keyword evidence="4 9" id="KW-0547">Nucleotide-binding</keyword>
<dbReference type="InterPro" id="IPR041745">
    <property type="entry name" value="AKiii-LysC-EC"/>
</dbReference>
<dbReference type="GO" id="GO:0005524">
    <property type="term" value="F:ATP binding"/>
    <property type="evidence" value="ECO:0007669"/>
    <property type="project" value="UniProtKB-KW"/>
</dbReference>
<evidence type="ECO:0000256" key="4">
    <source>
        <dbReference type="ARBA" id="ARBA00022741"/>
    </source>
</evidence>
<keyword evidence="3 10" id="KW-0808">Transferase</keyword>
<evidence type="ECO:0000256" key="11">
    <source>
        <dbReference type="RuleBase" id="RU004249"/>
    </source>
</evidence>
<dbReference type="EMBL" id="JAZKKV010000001">
    <property type="protein sequence ID" value="MEE9655693.1"/>
    <property type="molecule type" value="Genomic_DNA"/>
</dbReference>
<dbReference type="Gene3D" id="3.30.70.260">
    <property type="match status" value="2"/>
</dbReference>
<name>A0AB35XDB3_9ENTR</name>
<evidence type="ECO:0000256" key="1">
    <source>
        <dbReference type="ARBA" id="ARBA00004766"/>
    </source>
</evidence>
<evidence type="ECO:0000313" key="14">
    <source>
        <dbReference type="Proteomes" id="UP001331691"/>
    </source>
</evidence>
<dbReference type="InterPro" id="IPR054352">
    <property type="entry name" value="ACT_Aspartokinase"/>
</dbReference>
<evidence type="ECO:0000256" key="5">
    <source>
        <dbReference type="ARBA" id="ARBA00022777"/>
    </source>
</evidence>
<keyword evidence="7" id="KW-0457">Lysine biosynthesis</keyword>
<dbReference type="InterPro" id="IPR047962">
    <property type="entry name" value="LysC_ACT_2"/>
</dbReference>
<dbReference type="PIRSF" id="PIRSF000726">
    <property type="entry name" value="Asp_kin"/>
    <property type="match status" value="1"/>
</dbReference>
<feature type="binding site" evidence="9">
    <location>
        <begin position="257"/>
        <end position="258"/>
    </location>
    <ligand>
        <name>ATP</name>
        <dbReference type="ChEBI" id="CHEBI:30616"/>
    </ligand>
</feature>
<dbReference type="InterPro" id="IPR001048">
    <property type="entry name" value="Asp/Glu/Uridylate_kinase"/>
</dbReference>
<evidence type="ECO:0000256" key="6">
    <source>
        <dbReference type="ARBA" id="ARBA00022840"/>
    </source>
</evidence>
<dbReference type="PANTHER" id="PTHR21499:SF59">
    <property type="entry name" value="ASPARTOKINASE"/>
    <property type="match status" value="1"/>
</dbReference>
<evidence type="ECO:0000256" key="9">
    <source>
        <dbReference type="PIRSR" id="PIRSR000726-1"/>
    </source>
</evidence>
<feature type="binding site" evidence="9">
    <location>
        <begin position="221"/>
        <end position="222"/>
    </location>
    <ligand>
        <name>ATP</name>
        <dbReference type="ChEBI" id="CHEBI:30616"/>
    </ligand>
</feature>
<feature type="binding site" evidence="9">
    <location>
        <position position="45"/>
    </location>
    <ligand>
        <name>substrate</name>
    </ligand>
</feature>
<feature type="binding site" evidence="9">
    <location>
        <position position="232"/>
    </location>
    <ligand>
        <name>ATP</name>
        <dbReference type="ChEBI" id="CHEBI:30616"/>
    </ligand>
</feature>
<proteinExistence type="inferred from homology"/>
<evidence type="ECO:0000256" key="3">
    <source>
        <dbReference type="ARBA" id="ARBA00022679"/>
    </source>
</evidence>
<comment type="similarity">
    <text evidence="2 10">Belongs to the aspartokinase family.</text>
</comment>
<dbReference type="NCBIfam" id="TIGR00657">
    <property type="entry name" value="asp_kinases"/>
    <property type="match status" value="1"/>
</dbReference>
<dbReference type="FunFam" id="3.30.70.260:FF:000023">
    <property type="entry name" value="Aspartokinase"/>
    <property type="match status" value="1"/>
</dbReference>
<sequence length="449" mass="48187">MTALVVAKFGGTSVADFDAMNRSADVVLSDANVRVVVLSASAGVTNLLVALAEGLEPAERQAKLEAIRAIQYAVLERLANPAVIRDEIERLLENLGTLAEAASLATSTALTDELVSHGELMSTLLFVEILRERHVQAQWFDVRKVMRTSDRFGRAEPDVTALAELATQQLAPRLDEGLVITQGFIGSESKGRTTTLGRGGSDYTAALLGEALHATRVDIWTDVPGIYTTDPRVVPAAKRIDEIAFEEAAELATFGAKVLHPATLLPAVRSDIPVFVGSSKDPKAGGTMVCNKTANPPLFRALALRRKQTLLTLHSLNMLHSRGFLAEVFGILARHCISVDLITTSEVSVALTLDTTGSTSTGDTLLTQSLLMELSALCRVEVEENLALVALIGNNLSKACGVGKEVFGVLEPFNIRMICYGASSYNLCFLVPGAEAEQVVQKLHHNLFE</sequence>
<protein>
    <recommendedName>
        <fullName evidence="10">Aspartokinase</fullName>
        <ecNumber evidence="10">2.7.2.4</ecNumber>
    </recommendedName>
</protein>
<dbReference type="Gene3D" id="1.20.120.1320">
    <property type="entry name" value="Aspartokinase, catalytic domain"/>
    <property type="match status" value="1"/>
</dbReference>
<dbReference type="CDD" id="cd04917">
    <property type="entry name" value="ACT_AKiii-LysC-EC_2"/>
    <property type="match status" value="1"/>
</dbReference>
<comment type="pathway">
    <text evidence="11">Amino-acid biosynthesis; L-threonine biosynthesis; L-threonine from L-aspartate: step 1/5.</text>
</comment>
<comment type="pathway">
    <text evidence="1 11">Amino-acid biosynthesis; L-lysine biosynthesis via DAP pathway; (S)-tetrahydrodipicolinate from L-aspartate: step 1/4.</text>
</comment>
<dbReference type="InterPro" id="IPR042199">
    <property type="entry name" value="AsparK_Bifunc_asparK/hSer_DH"/>
</dbReference>
<dbReference type="AlphaFoldDB" id="A0AB35XDB3"/>
<dbReference type="SUPFAM" id="SSF55021">
    <property type="entry name" value="ACT-like"/>
    <property type="match status" value="2"/>
</dbReference>
<dbReference type="CDD" id="cd04258">
    <property type="entry name" value="AAK_AKiii-LysC-EC"/>
    <property type="match status" value="1"/>
</dbReference>
<feature type="binding site" evidence="9">
    <location>
        <position position="119"/>
    </location>
    <ligand>
        <name>substrate</name>
    </ligand>
</feature>
<evidence type="ECO:0000256" key="8">
    <source>
        <dbReference type="ARBA" id="ARBA00047872"/>
    </source>
</evidence>
<dbReference type="GO" id="GO:0004072">
    <property type="term" value="F:aspartate kinase activity"/>
    <property type="evidence" value="ECO:0007669"/>
    <property type="project" value="UniProtKB-EC"/>
</dbReference>
<dbReference type="FunFam" id="3.30.70.260:FF:000017">
    <property type="entry name" value="Aspartokinase"/>
    <property type="match status" value="1"/>
</dbReference>
<dbReference type="Pfam" id="PF22468">
    <property type="entry name" value="ACT_9"/>
    <property type="match status" value="1"/>
</dbReference>
<dbReference type="PANTHER" id="PTHR21499">
    <property type="entry name" value="ASPARTATE KINASE"/>
    <property type="match status" value="1"/>
</dbReference>
<accession>A0AB35XDB3</accession>
<organism evidence="13 14">
    <name type="scientific">Kluyvera ascorbata</name>
    <dbReference type="NCBI Taxonomy" id="51288"/>
    <lineage>
        <taxon>Bacteria</taxon>
        <taxon>Pseudomonadati</taxon>
        <taxon>Pseudomonadota</taxon>
        <taxon>Gammaproteobacteria</taxon>
        <taxon>Enterobacterales</taxon>
        <taxon>Enterobacteriaceae</taxon>
        <taxon>Kluyvera</taxon>
    </lineage>
</organism>
<keyword evidence="14" id="KW-1185">Reference proteome</keyword>
<dbReference type="Gene3D" id="3.40.1160.10">
    <property type="entry name" value="Acetylglutamate kinase-like"/>
    <property type="match status" value="1"/>
</dbReference>
<feature type="binding site" evidence="9">
    <location>
        <begin position="8"/>
        <end position="11"/>
    </location>
    <ligand>
        <name>ATP</name>
        <dbReference type="ChEBI" id="CHEBI:30616"/>
    </ligand>
</feature>
<dbReference type="NCBIfam" id="NF006570">
    <property type="entry name" value="PRK09084.1"/>
    <property type="match status" value="1"/>
</dbReference>
<dbReference type="PROSITE" id="PS51671">
    <property type="entry name" value="ACT"/>
    <property type="match status" value="1"/>
</dbReference>
<evidence type="ECO:0000256" key="2">
    <source>
        <dbReference type="ARBA" id="ARBA00010122"/>
    </source>
</evidence>
<feature type="domain" description="ACT" evidence="12">
    <location>
        <begin position="313"/>
        <end position="385"/>
    </location>
</feature>
<dbReference type="PROSITE" id="PS00324">
    <property type="entry name" value="ASPARTOKINASE"/>
    <property type="match status" value="1"/>
</dbReference>
<dbReference type="RefSeq" id="WP_331388556.1">
    <property type="nucleotide sequence ID" value="NZ_JAZKKV010000001.1"/>
</dbReference>
<gene>
    <name evidence="13" type="primary">lysC</name>
    <name evidence="13" type="ORF">V4836_16360</name>
</gene>
<dbReference type="InterPro" id="IPR036393">
    <property type="entry name" value="AceGlu_kinase-like_sf"/>
</dbReference>
<evidence type="ECO:0000256" key="7">
    <source>
        <dbReference type="ARBA" id="ARBA00023154"/>
    </source>
</evidence>
<dbReference type="Proteomes" id="UP001331691">
    <property type="component" value="Unassembled WGS sequence"/>
</dbReference>
<comment type="caution">
    <text evidence="13">The sequence shown here is derived from an EMBL/GenBank/DDBJ whole genome shotgun (WGS) entry which is preliminary data.</text>
</comment>
<keyword evidence="5 10" id="KW-0418">Kinase</keyword>
<dbReference type="InterPro" id="IPR001341">
    <property type="entry name" value="Asp_kinase"/>
</dbReference>
<dbReference type="InterPro" id="IPR045865">
    <property type="entry name" value="ACT-like_dom_sf"/>
</dbReference>
<comment type="catalytic activity">
    <reaction evidence="8 10">
        <text>L-aspartate + ATP = 4-phospho-L-aspartate + ADP</text>
        <dbReference type="Rhea" id="RHEA:23776"/>
        <dbReference type="ChEBI" id="CHEBI:29991"/>
        <dbReference type="ChEBI" id="CHEBI:30616"/>
        <dbReference type="ChEBI" id="CHEBI:57535"/>
        <dbReference type="ChEBI" id="CHEBI:456216"/>
        <dbReference type="EC" id="2.7.2.4"/>
    </reaction>
</comment>
<dbReference type="InterPro" id="IPR018042">
    <property type="entry name" value="Aspartate_kinase_CS"/>
</dbReference>
<dbReference type="InterPro" id="IPR002912">
    <property type="entry name" value="ACT_dom"/>
</dbReference>
<reference evidence="13 14" key="1">
    <citation type="submission" date="2023-10" db="EMBL/GenBank/DDBJ databases">
        <title>Wastewater isolates of ESBL- and carbapenemase-producing Gram-negative bacteria from New Zealand.</title>
        <authorList>
            <person name="Straub C."/>
            <person name="Weaver L."/>
            <person name="Cornelius A."/>
            <person name="Mcgill E."/>
            <person name="Dyet K."/>
            <person name="White L."/>
            <person name="Pattis I."/>
        </authorList>
    </citation>
    <scope>NUCLEOTIDE SEQUENCE [LARGE SCALE GENOMIC DNA]</scope>
    <source>
        <strain evidence="13 14">ESBL09</strain>
    </source>
</reference>
<dbReference type="SUPFAM" id="SSF53633">
    <property type="entry name" value="Carbamate kinase-like"/>
    <property type="match status" value="1"/>
</dbReference>
<evidence type="ECO:0000313" key="13">
    <source>
        <dbReference type="EMBL" id="MEE9655693.1"/>
    </source>
</evidence>
<dbReference type="GO" id="GO:0005829">
    <property type="term" value="C:cytosol"/>
    <property type="evidence" value="ECO:0007669"/>
    <property type="project" value="TreeGrafter"/>
</dbReference>
<keyword evidence="11" id="KW-0028">Amino-acid biosynthesis</keyword>
<keyword evidence="6 9" id="KW-0067">ATP-binding</keyword>
<dbReference type="GO" id="GO:0009090">
    <property type="term" value="P:homoserine biosynthetic process"/>
    <property type="evidence" value="ECO:0007669"/>
    <property type="project" value="TreeGrafter"/>
</dbReference>
<feature type="binding site" evidence="9">
    <location>
        <position position="227"/>
    </location>
    <ligand>
        <name>ATP</name>
        <dbReference type="ChEBI" id="CHEBI:30616"/>
    </ligand>
</feature>
<dbReference type="Pfam" id="PF00696">
    <property type="entry name" value="AA_kinase"/>
    <property type="match status" value="1"/>
</dbReference>
<evidence type="ECO:0000259" key="12">
    <source>
        <dbReference type="PROSITE" id="PS51671"/>
    </source>
</evidence>
<evidence type="ECO:0000256" key="10">
    <source>
        <dbReference type="RuleBase" id="RU003448"/>
    </source>
</evidence>
<dbReference type="EC" id="2.7.2.4" evidence="10"/>
<dbReference type="InterPro" id="IPR005260">
    <property type="entry name" value="Asp_kin_monofn"/>
</dbReference>
<dbReference type="NCBIfam" id="TIGR00656">
    <property type="entry name" value="asp_kin_monofn"/>
    <property type="match status" value="1"/>
</dbReference>